<keyword evidence="3" id="KW-1185">Reference proteome</keyword>
<keyword evidence="1" id="KW-0812">Transmembrane</keyword>
<comment type="caution">
    <text evidence="2">The sequence shown here is derived from an EMBL/GenBank/DDBJ whole genome shotgun (WGS) entry which is preliminary data.</text>
</comment>
<organism evidence="2 3">
    <name type="scientific">Metaclostridioides mangenotii</name>
    <dbReference type="NCBI Taxonomy" id="1540"/>
    <lineage>
        <taxon>Bacteria</taxon>
        <taxon>Bacillati</taxon>
        <taxon>Bacillota</taxon>
        <taxon>Clostridia</taxon>
        <taxon>Peptostreptococcales</taxon>
        <taxon>Peptostreptococcaceae</taxon>
        <taxon>Metaclostridioides</taxon>
    </lineage>
</organism>
<accession>A0ABS4E7R6</accession>
<evidence type="ECO:0000313" key="3">
    <source>
        <dbReference type="Proteomes" id="UP000767291"/>
    </source>
</evidence>
<proteinExistence type="predicted"/>
<dbReference type="EMBL" id="JAGGJX010000001">
    <property type="protein sequence ID" value="MBP1853969.1"/>
    <property type="molecule type" value="Genomic_DNA"/>
</dbReference>
<keyword evidence="1" id="KW-0472">Membrane</keyword>
<feature type="transmembrane region" description="Helical" evidence="1">
    <location>
        <begin position="6"/>
        <end position="22"/>
    </location>
</feature>
<protein>
    <submittedName>
        <fullName evidence="2">Uncharacterized protein</fullName>
    </submittedName>
</protein>
<sequence>MEDFDAQFVNVGSIGAIAYVLFKNTLDEKMQYRAI</sequence>
<evidence type="ECO:0000256" key="1">
    <source>
        <dbReference type="SAM" id="Phobius"/>
    </source>
</evidence>
<gene>
    <name evidence="2" type="ORF">J2Z43_000359</name>
</gene>
<name>A0ABS4E7R6_9FIRM</name>
<reference evidence="2 3" key="1">
    <citation type="submission" date="2021-03" db="EMBL/GenBank/DDBJ databases">
        <title>Genomic Encyclopedia of Type Strains, Phase IV (KMG-IV): sequencing the most valuable type-strain genomes for metagenomic binning, comparative biology and taxonomic classification.</title>
        <authorList>
            <person name="Goeker M."/>
        </authorList>
    </citation>
    <scope>NUCLEOTIDE SEQUENCE [LARGE SCALE GENOMIC DNA]</scope>
    <source>
        <strain evidence="2 3">DSM 1289</strain>
    </source>
</reference>
<dbReference type="Proteomes" id="UP000767291">
    <property type="component" value="Unassembled WGS sequence"/>
</dbReference>
<evidence type="ECO:0000313" key="2">
    <source>
        <dbReference type="EMBL" id="MBP1853969.1"/>
    </source>
</evidence>
<keyword evidence="1" id="KW-1133">Transmembrane helix</keyword>